<dbReference type="Pfam" id="PF00699">
    <property type="entry name" value="Urease_beta"/>
    <property type="match status" value="1"/>
</dbReference>
<dbReference type="Pfam" id="PF00547">
    <property type="entry name" value="Urease_gamma"/>
    <property type="match status" value="1"/>
</dbReference>
<dbReference type="HAMAP" id="MF_01954">
    <property type="entry name" value="Urease_beta"/>
    <property type="match status" value="1"/>
</dbReference>
<dbReference type="Gene3D" id="2.10.150.10">
    <property type="entry name" value="Urease, beta subunit"/>
    <property type="match status" value="1"/>
</dbReference>
<dbReference type="Gene3D" id="3.30.280.10">
    <property type="entry name" value="Urease, gamma-like subunit"/>
    <property type="match status" value="1"/>
</dbReference>
<dbReference type="STRING" id="582899.Hden_2810"/>
<gene>
    <name evidence="6" type="ordered locus">Hden_2810</name>
</gene>
<evidence type="ECO:0000256" key="1">
    <source>
        <dbReference type="ARBA" id="ARBA00004897"/>
    </source>
</evidence>
<reference evidence="7" key="1">
    <citation type="journal article" date="2011" name="J. Bacteriol.">
        <title>Genome sequences of eight morphologically diverse alphaproteobacteria.</title>
        <authorList>
            <consortium name="US DOE Joint Genome Institute"/>
            <person name="Brown P.J."/>
            <person name="Kysela D.T."/>
            <person name="Buechlein A."/>
            <person name="Hemmerich C."/>
            <person name="Brun Y.V."/>
        </authorList>
    </citation>
    <scope>NUCLEOTIDE SEQUENCE [LARGE SCALE GENOMIC DNA]</scope>
    <source>
        <strain evidence="7">ATCC 51888 / DSM 1869 / NCIB 11706 / TK 0415</strain>
    </source>
</reference>
<dbReference type="PANTHER" id="PTHR33569:SF1">
    <property type="entry name" value="UREASE"/>
    <property type="match status" value="1"/>
</dbReference>
<protein>
    <recommendedName>
        <fullName evidence="2">urease</fullName>
        <ecNumber evidence="2">3.5.1.5</ecNumber>
    </recommendedName>
</protein>
<dbReference type="PANTHER" id="PTHR33569">
    <property type="entry name" value="UREASE"/>
    <property type="match status" value="1"/>
</dbReference>
<keyword evidence="4 6" id="KW-0378">Hydrolase</keyword>
<dbReference type="HAMAP" id="MF_01955">
    <property type="entry name" value="Urease_beta_gamma"/>
    <property type="match status" value="1"/>
</dbReference>
<dbReference type="InterPro" id="IPR012010">
    <property type="entry name" value="Urease_gamma"/>
</dbReference>
<proteinExistence type="inferred from homology"/>
<dbReference type="eggNOG" id="COG0831">
    <property type="taxonomic scope" value="Bacteria"/>
</dbReference>
<dbReference type="OrthoDB" id="9797217at2"/>
<dbReference type="eggNOG" id="COG0832">
    <property type="taxonomic scope" value="Bacteria"/>
</dbReference>
<name>D8JUH6_HYPDA</name>
<dbReference type="SUPFAM" id="SSF51278">
    <property type="entry name" value="Urease, beta-subunit"/>
    <property type="match status" value="1"/>
</dbReference>
<dbReference type="PIRSF" id="PIRSF001225">
    <property type="entry name" value="Urease_gammabeta"/>
    <property type="match status" value="1"/>
</dbReference>
<dbReference type="NCBIfam" id="TIGR00192">
    <property type="entry name" value="urease_beta"/>
    <property type="match status" value="1"/>
</dbReference>
<dbReference type="NCBIfam" id="TIGR00193">
    <property type="entry name" value="urease_gam"/>
    <property type="match status" value="1"/>
</dbReference>
<dbReference type="HOGENOM" id="CLU_000980_3_0_5"/>
<dbReference type="EMBL" id="CP002083">
    <property type="protein sequence ID" value="ADJ24606.1"/>
    <property type="molecule type" value="Genomic_DNA"/>
</dbReference>
<dbReference type="Proteomes" id="UP000002033">
    <property type="component" value="Chromosome"/>
</dbReference>
<keyword evidence="7" id="KW-1185">Reference proteome</keyword>
<dbReference type="RefSeq" id="WP_013216765.1">
    <property type="nucleotide sequence ID" value="NC_014313.1"/>
</dbReference>
<dbReference type="GO" id="GO:0016151">
    <property type="term" value="F:nickel cation binding"/>
    <property type="evidence" value="ECO:0007669"/>
    <property type="project" value="InterPro"/>
</dbReference>
<keyword evidence="3" id="KW-0963">Cytoplasm</keyword>
<dbReference type="NCBIfam" id="NF009712">
    <property type="entry name" value="PRK13241.1"/>
    <property type="match status" value="1"/>
</dbReference>
<dbReference type="InterPro" id="IPR008223">
    <property type="entry name" value="Urease_gamma-beta_su"/>
</dbReference>
<dbReference type="KEGG" id="hdn:Hden_2810"/>
<dbReference type="GO" id="GO:0035550">
    <property type="term" value="C:urease complex"/>
    <property type="evidence" value="ECO:0007669"/>
    <property type="project" value="InterPro"/>
</dbReference>
<evidence type="ECO:0000256" key="4">
    <source>
        <dbReference type="ARBA" id="ARBA00022801"/>
    </source>
</evidence>
<dbReference type="CDD" id="cd00390">
    <property type="entry name" value="Urease_gamma"/>
    <property type="match status" value="1"/>
</dbReference>
<dbReference type="InterPro" id="IPR036461">
    <property type="entry name" value="Urease_betasu_sf"/>
</dbReference>
<dbReference type="InterPro" id="IPR002026">
    <property type="entry name" value="Urease_gamma/gamma-beta_su"/>
</dbReference>
<comment type="pathway">
    <text evidence="1">Nitrogen metabolism; urea degradation; CO(2) and NH(3) from urea (urease route): step 1/1.</text>
</comment>
<evidence type="ECO:0000313" key="7">
    <source>
        <dbReference type="Proteomes" id="UP000002033"/>
    </source>
</evidence>
<accession>D8JUH6</accession>
<dbReference type="UniPathway" id="UPA00258">
    <property type="reaction ID" value="UER00370"/>
</dbReference>
<evidence type="ECO:0000256" key="2">
    <source>
        <dbReference type="ARBA" id="ARBA00012934"/>
    </source>
</evidence>
<organism evidence="6 7">
    <name type="scientific">Hyphomicrobium denitrificans (strain ATCC 51888 / DSM 1869 / NCIMB 11706 / TK 0415)</name>
    <dbReference type="NCBI Taxonomy" id="582899"/>
    <lineage>
        <taxon>Bacteria</taxon>
        <taxon>Pseudomonadati</taxon>
        <taxon>Pseudomonadota</taxon>
        <taxon>Alphaproteobacteria</taxon>
        <taxon>Hyphomicrobiales</taxon>
        <taxon>Hyphomicrobiaceae</taxon>
        <taxon>Hyphomicrobium</taxon>
    </lineage>
</organism>
<dbReference type="GO" id="GO:0009039">
    <property type="term" value="F:urease activity"/>
    <property type="evidence" value="ECO:0007669"/>
    <property type="project" value="UniProtKB-EC"/>
</dbReference>
<dbReference type="AlphaFoldDB" id="D8JUH6"/>
<dbReference type="NCBIfam" id="NF009671">
    <property type="entry name" value="PRK13192.1"/>
    <property type="match status" value="1"/>
</dbReference>
<dbReference type="InterPro" id="IPR036463">
    <property type="entry name" value="Urease_gamma_sf"/>
</dbReference>
<dbReference type="GO" id="GO:0043419">
    <property type="term" value="P:urea catabolic process"/>
    <property type="evidence" value="ECO:0007669"/>
    <property type="project" value="UniProtKB-UniPathway"/>
</dbReference>
<evidence type="ECO:0000313" key="6">
    <source>
        <dbReference type="EMBL" id="ADJ24606.1"/>
    </source>
</evidence>
<dbReference type="FunFam" id="2.10.150.10:FF:000001">
    <property type="entry name" value="Urease subunit beta"/>
    <property type="match status" value="1"/>
</dbReference>
<dbReference type="SUPFAM" id="SSF54111">
    <property type="entry name" value="Urease, gamma-subunit"/>
    <property type="match status" value="1"/>
</dbReference>
<comment type="catalytic activity">
    <reaction evidence="5">
        <text>urea + 2 H2O + H(+) = hydrogencarbonate + 2 NH4(+)</text>
        <dbReference type="Rhea" id="RHEA:20557"/>
        <dbReference type="ChEBI" id="CHEBI:15377"/>
        <dbReference type="ChEBI" id="CHEBI:15378"/>
        <dbReference type="ChEBI" id="CHEBI:16199"/>
        <dbReference type="ChEBI" id="CHEBI:17544"/>
        <dbReference type="ChEBI" id="CHEBI:28938"/>
        <dbReference type="EC" id="3.5.1.5"/>
    </reaction>
</comment>
<dbReference type="NCBIfam" id="NF009682">
    <property type="entry name" value="PRK13203.1"/>
    <property type="match status" value="1"/>
</dbReference>
<dbReference type="HAMAP" id="MF_00739">
    <property type="entry name" value="Urease_gamma"/>
    <property type="match status" value="1"/>
</dbReference>
<dbReference type="EC" id="3.5.1.5" evidence="2"/>
<dbReference type="InterPro" id="IPR050069">
    <property type="entry name" value="Urease_subunit"/>
</dbReference>
<evidence type="ECO:0000256" key="5">
    <source>
        <dbReference type="ARBA" id="ARBA00047778"/>
    </source>
</evidence>
<evidence type="ECO:0000256" key="3">
    <source>
        <dbReference type="ARBA" id="ARBA00022490"/>
    </source>
</evidence>
<sequence>MLLTPTELERLTIFTAAELARKRRSRGLKLNYPEAVALISDEILEGARDGKSVADMMSIGSQILTQDDVMPGVAAMLPMLQVEATFRDGTKLVTVHDPLRPKPGASAEPTLTPGEILAIDGEIELNAGRRKASLKVTNMGDRPVQIGSHYHFFEVNRALDFDREAAFGMRLDIPAGTAVRFEPGQEKIVELTEFGGERHLSGLNGLTNGSARDPAVKAAAMTRARERGFRTS</sequence>
<dbReference type="CDD" id="cd00407">
    <property type="entry name" value="Urease_beta"/>
    <property type="match status" value="1"/>
</dbReference>
<dbReference type="InterPro" id="IPR002019">
    <property type="entry name" value="Urease_beta-like"/>
</dbReference>